<feature type="domain" description="T6SS Phospholipase effector Tle1-like catalytic" evidence="1">
    <location>
        <begin position="245"/>
        <end position="484"/>
    </location>
</feature>
<evidence type="ECO:0000259" key="1">
    <source>
        <dbReference type="Pfam" id="PF09994"/>
    </source>
</evidence>
<reference evidence="2 3" key="1">
    <citation type="journal article" date="2007" name="Appl. Environ. Microbiol.">
        <title>Genome sequence of the cellulolytic gliding bacterium Cytophaga hutchinsonii.</title>
        <authorList>
            <person name="Xie G."/>
            <person name="Bruce D.C."/>
            <person name="Challacombe J.F."/>
            <person name="Chertkov O."/>
            <person name="Detter J.C."/>
            <person name="Gilna P."/>
            <person name="Han C.S."/>
            <person name="Lucas S."/>
            <person name="Misra M."/>
            <person name="Myers G.L."/>
            <person name="Richardson P."/>
            <person name="Tapia R."/>
            <person name="Thayer N."/>
            <person name="Thompson L.S."/>
            <person name="Brettin T.S."/>
            <person name="Henrissat B."/>
            <person name="Wilson D.B."/>
            <person name="McBride M.J."/>
        </authorList>
    </citation>
    <scope>NUCLEOTIDE SEQUENCE [LARGE SCALE GENOMIC DNA]</scope>
    <source>
        <strain evidence="3">ATCC 33406 / DSM 1761 / CIP 103989 / NBRC 15051 / NCIMB 9469 / D465</strain>
    </source>
</reference>
<dbReference type="KEGG" id="chu:CHU_0711"/>
<keyword evidence="3" id="KW-1185">Reference proteome</keyword>
<dbReference type="Pfam" id="PF14107">
    <property type="entry name" value="DUF4280"/>
    <property type="match status" value="1"/>
</dbReference>
<dbReference type="PANTHER" id="PTHR33840">
    <property type="match status" value="1"/>
</dbReference>
<dbReference type="Pfam" id="PF09994">
    <property type="entry name" value="T6SS_Tle1-like_cat"/>
    <property type="match status" value="1"/>
</dbReference>
<dbReference type="PANTHER" id="PTHR33840:SF1">
    <property type="entry name" value="TLE1 PHOSPHOLIPASE DOMAIN-CONTAINING PROTEIN"/>
    <property type="match status" value="1"/>
</dbReference>
<dbReference type="EMBL" id="CP000383">
    <property type="protein sequence ID" value="ABG57998.1"/>
    <property type="molecule type" value="Genomic_DNA"/>
</dbReference>
<accession>A0A6N4SNV2</accession>
<gene>
    <name evidence="2" type="ordered locus">CHU_0711</name>
</gene>
<dbReference type="InterPro" id="IPR025460">
    <property type="entry name" value="DUF4280"/>
</dbReference>
<protein>
    <recommendedName>
        <fullName evidence="1">T6SS Phospholipase effector Tle1-like catalytic domain-containing protein</fullName>
    </recommendedName>
</protein>
<dbReference type="SMR" id="A0A6N4SNV2"/>
<dbReference type="Proteomes" id="UP000001822">
    <property type="component" value="Chromosome"/>
</dbReference>
<sequence>MDWFEKIIYSIASFFMLSNMESKPFDNANDPAGPDASPEEKVIIAEQQKKAEIKKEVRKSDEKQKLVVDGAKLQCTLCSNPQGILKVTYDTPAIQGKQAATVVDKGKPNVLFPGTCSKSFNSSSACASVIQLDKWQHTGSFKIQNESPLLLKSTIKCLYGGVDIKITDSGQRNNFAYDLPAQIAEEDPEEKIAIAISVFFDGTGNNKNNTEARLEYDKKMRRKPYNDKVWPYDATKAGYYEASSNKKDDSYENDLSNVARLFKYYEEDTTHAANRRGAVYVEGIGTIDYKSDNLFPGVALGEGSTGILAKVEKGCQQTAEKINAINLKGKRITKLTIDVFGFSRGAAAARNFIYEINKPGKPAYTGYYNTGYAVSGSYEVAAEPANGALGKYLKKYGVEFEMLEIRFAGLFDTVSSHGTNKSNDVADLRLNAVSHAKSSLHLVAADEHRENFPLIQIQSAGSKGLTKYLPGAHSDIGGCYVDHAVERVDELIVGSEEVLQAGKKQLIEQGWYLDRELEMHDIIGKLSGTRNLSNMYSFIALHVMRNHASRKPVYLRFKEDLAKEFEIRGDFLNTVYKRLNAALFNNAAALEFYTGNELDEQIKIARPGFKSKTFDTTPILSGPQGYSTSVVPKMQAPIPLPLNPDAFADYPVLKQRIEDHYMLLELRNKYLHWSANYDGIGMDPNIQSGKRRRINYTG</sequence>
<evidence type="ECO:0000313" key="2">
    <source>
        <dbReference type="EMBL" id="ABG57998.1"/>
    </source>
</evidence>
<dbReference type="OrthoDB" id="4378831at2"/>
<dbReference type="AlphaFoldDB" id="A0A6N4SNV2"/>
<dbReference type="InterPro" id="IPR018712">
    <property type="entry name" value="Tle1-like_cat"/>
</dbReference>
<name>A0A6N4SNV2_CYTH3</name>
<dbReference type="RefSeq" id="WP_011584114.1">
    <property type="nucleotide sequence ID" value="NC_008255.1"/>
</dbReference>
<organism evidence="2 3">
    <name type="scientific">Cytophaga hutchinsonii (strain ATCC 33406 / DSM 1761 / CIP 103989 / NBRC 15051 / NCIMB 9469 / D465)</name>
    <dbReference type="NCBI Taxonomy" id="269798"/>
    <lineage>
        <taxon>Bacteria</taxon>
        <taxon>Pseudomonadati</taxon>
        <taxon>Bacteroidota</taxon>
        <taxon>Cytophagia</taxon>
        <taxon>Cytophagales</taxon>
        <taxon>Cytophagaceae</taxon>
        <taxon>Cytophaga</taxon>
    </lineage>
</organism>
<proteinExistence type="predicted"/>
<evidence type="ECO:0000313" key="3">
    <source>
        <dbReference type="Proteomes" id="UP000001822"/>
    </source>
</evidence>